<dbReference type="Gene3D" id="3.40.1360.10">
    <property type="match status" value="1"/>
</dbReference>
<keyword evidence="4" id="KW-1185">Reference proteome</keyword>
<dbReference type="Pfam" id="PF23639">
    <property type="entry name" value="DUF7146"/>
    <property type="match status" value="1"/>
</dbReference>
<dbReference type="STRING" id="1077947.SAMN05216227_101778"/>
<dbReference type="InterPro" id="IPR006171">
    <property type="entry name" value="TOPRIM_dom"/>
</dbReference>
<reference evidence="3 4" key="1">
    <citation type="submission" date="2016-10" db="EMBL/GenBank/DDBJ databases">
        <authorList>
            <person name="de Groot N.N."/>
        </authorList>
    </citation>
    <scope>NUCLEOTIDE SEQUENCE [LARGE SCALE GENOMIC DNA]</scope>
    <source>
        <strain evidence="3 4">CGMCC 1.10836</strain>
    </source>
</reference>
<sequence length="288" mass="30179">MSDAQTLTQTLGGKWRGHTGLAPCPVCQTERRRDQRGLSIRAEGGTLLAFCHKSGCDFRDIVKAAGLPRDGLRLDPLAAREADAQRDAYAQAQLAKARRLWATCKPLTGTKGEAYLRGRGITCPLPPSLGWAVDAFHGPSARYLSAMVGDVSTGGVHRTYFEKAGARISRNAKMMQGPCAGGAVALSEAHGPLVVCEGIETGLSLLSGLLSCPVTVWAALSTSGMKSLALPKAAGELILATDSDDGGVGFEAGNVLAERAAALGWQVSLWPAPDGKDWNDVLREGVTA</sequence>
<dbReference type="OrthoDB" id="9811157at2"/>
<evidence type="ECO:0000259" key="2">
    <source>
        <dbReference type="Pfam" id="PF23639"/>
    </source>
</evidence>
<dbReference type="EMBL" id="FOCO01000017">
    <property type="protein sequence ID" value="SEN57695.1"/>
    <property type="molecule type" value="Genomic_DNA"/>
</dbReference>
<dbReference type="AlphaFoldDB" id="A0A1H8HNZ7"/>
<accession>A0A1H8HNZ7</accession>
<gene>
    <name evidence="3" type="ORF">SAMN05216227_101778</name>
</gene>
<feature type="domain" description="Toprim" evidence="1">
    <location>
        <begin position="193"/>
        <end position="284"/>
    </location>
</feature>
<evidence type="ECO:0000313" key="3">
    <source>
        <dbReference type="EMBL" id="SEN57695.1"/>
    </source>
</evidence>
<evidence type="ECO:0000259" key="1">
    <source>
        <dbReference type="Pfam" id="PF13362"/>
    </source>
</evidence>
<feature type="domain" description="DUF7146" evidence="2">
    <location>
        <begin position="93"/>
        <end position="186"/>
    </location>
</feature>
<dbReference type="RefSeq" id="WP_050518923.1">
    <property type="nucleotide sequence ID" value="NZ_FOCO01000017.1"/>
</dbReference>
<proteinExistence type="predicted"/>
<dbReference type="Pfam" id="PF13362">
    <property type="entry name" value="Toprim_3"/>
    <property type="match status" value="1"/>
</dbReference>
<evidence type="ECO:0000313" key="4">
    <source>
        <dbReference type="Proteomes" id="UP000183002"/>
    </source>
</evidence>
<dbReference type="Proteomes" id="UP000183002">
    <property type="component" value="Unassembled WGS sequence"/>
</dbReference>
<dbReference type="InterPro" id="IPR055570">
    <property type="entry name" value="DUF7146"/>
</dbReference>
<protein>
    <submittedName>
        <fullName evidence="3">Toprim domain-containing protein</fullName>
    </submittedName>
</protein>
<name>A0A1H8HNZ7_9RHOB</name>
<organism evidence="3 4">
    <name type="scientific">Pseudorhodobacter antarcticus</name>
    <dbReference type="NCBI Taxonomy" id="1077947"/>
    <lineage>
        <taxon>Bacteria</taxon>
        <taxon>Pseudomonadati</taxon>
        <taxon>Pseudomonadota</taxon>
        <taxon>Alphaproteobacteria</taxon>
        <taxon>Rhodobacterales</taxon>
        <taxon>Paracoccaceae</taxon>
        <taxon>Pseudorhodobacter</taxon>
    </lineage>
</organism>